<feature type="compositionally biased region" description="Low complexity" evidence="1">
    <location>
        <begin position="51"/>
        <end position="67"/>
    </location>
</feature>
<evidence type="ECO:0000256" key="1">
    <source>
        <dbReference type="SAM" id="MobiDB-lite"/>
    </source>
</evidence>
<gene>
    <name evidence="2" type="ORF">CTI12_AA602580</name>
</gene>
<protein>
    <recommendedName>
        <fullName evidence="4">Reverse transcriptase domain-containing protein</fullName>
    </recommendedName>
</protein>
<dbReference type="STRING" id="35608.A0A2U1KHC0"/>
<keyword evidence="3" id="KW-1185">Reference proteome</keyword>
<evidence type="ECO:0000313" key="3">
    <source>
        <dbReference type="Proteomes" id="UP000245207"/>
    </source>
</evidence>
<accession>A0A2U1KHC0</accession>
<dbReference type="InterPro" id="IPR021109">
    <property type="entry name" value="Peptidase_aspartic_dom_sf"/>
</dbReference>
<dbReference type="Pfam" id="PF13650">
    <property type="entry name" value="Asp_protease_2"/>
    <property type="match status" value="1"/>
</dbReference>
<sequence>MTKIAELDELFKHCNNTAEEQKQQDNRTYDRITFGGQSYRSTGTLTGLAVSHSGSGSTGTLVSTASTESKSLARSEKEKQLKRLTKAELAEKGSKGLCLICDQKLTPGHRCATPTLQVLLVDKESFADIAKVSLSSVASHTNNPTMRLKGILGGEEIVVLIDCGASNNFISAHLVERLGITVKDTPTFSLRVITASAKTQEYIISTTMVTDTKDILRHDTWTSFEDTRNQEHRIFSYDLQIGKVSRTFTLVGSW</sequence>
<dbReference type="Gene3D" id="2.40.70.10">
    <property type="entry name" value="Acid Proteases"/>
    <property type="match status" value="1"/>
</dbReference>
<evidence type="ECO:0000313" key="2">
    <source>
        <dbReference type="EMBL" id="PWA36167.1"/>
    </source>
</evidence>
<proteinExistence type="predicted"/>
<organism evidence="2 3">
    <name type="scientific">Artemisia annua</name>
    <name type="common">Sweet wormwood</name>
    <dbReference type="NCBI Taxonomy" id="35608"/>
    <lineage>
        <taxon>Eukaryota</taxon>
        <taxon>Viridiplantae</taxon>
        <taxon>Streptophyta</taxon>
        <taxon>Embryophyta</taxon>
        <taxon>Tracheophyta</taxon>
        <taxon>Spermatophyta</taxon>
        <taxon>Magnoliopsida</taxon>
        <taxon>eudicotyledons</taxon>
        <taxon>Gunneridae</taxon>
        <taxon>Pentapetalae</taxon>
        <taxon>asterids</taxon>
        <taxon>campanulids</taxon>
        <taxon>Asterales</taxon>
        <taxon>Asteraceae</taxon>
        <taxon>Asteroideae</taxon>
        <taxon>Anthemideae</taxon>
        <taxon>Artemisiinae</taxon>
        <taxon>Artemisia</taxon>
    </lineage>
</organism>
<feature type="region of interest" description="Disordered" evidence="1">
    <location>
        <begin position="50"/>
        <end position="77"/>
    </location>
</feature>
<reference evidence="2 3" key="1">
    <citation type="journal article" date="2018" name="Mol. Plant">
        <title>The genome of Artemisia annua provides insight into the evolution of Asteraceae family and artemisinin biosynthesis.</title>
        <authorList>
            <person name="Shen Q."/>
            <person name="Zhang L."/>
            <person name="Liao Z."/>
            <person name="Wang S."/>
            <person name="Yan T."/>
            <person name="Shi P."/>
            <person name="Liu M."/>
            <person name="Fu X."/>
            <person name="Pan Q."/>
            <person name="Wang Y."/>
            <person name="Lv Z."/>
            <person name="Lu X."/>
            <person name="Zhang F."/>
            <person name="Jiang W."/>
            <person name="Ma Y."/>
            <person name="Chen M."/>
            <person name="Hao X."/>
            <person name="Li L."/>
            <person name="Tang Y."/>
            <person name="Lv G."/>
            <person name="Zhou Y."/>
            <person name="Sun X."/>
            <person name="Brodelius P.E."/>
            <person name="Rose J.K.C."/>
            <person name="Tang K."/>
        </authorList>
    </citation>
    <scope>NUCLEOTIDE SEQUENCE [LARGE SCALE GENOMIC DNA]</scope>
    <source>
        <strain evidence="3">cv. Huhao1</strain>
        <tissue evidence="2">Leaf</tissue>
    </source>
</reference>
<dbReference type="OrthoDB" id="1938922at2759"/>
<name>A0A2U1KHC0_ARTAN</name>
<evidence type="ECO:0008006" key="4">
    <source>
        <dbReference type="Google" id="ProtNLM"/>
    </source>
</evidence>
<dbReference type="AlphaFoldDB" id="A0A2U1KHC0"/>
<dbReference type="EMBL" id="PKPP01018677">
    <property type="protein sequence ID" value="PWA36167.1"/>
    <property type="molecule type" value="Genomic_DNA"/>
</dbReference>
<dbReference type="SUPFAM" id="SSF50630">
    <property type="entry name" value="Acid proteases"/>
    <property type="match status" value="1"/>
</dbReference>
<dbReference type="CDD" id="cd00303">
    <property type="entry name" value="retropepsin_like"/>
    <property type="match status" value="1"/>
</dbReference>
<dbReference type="Proteomes" id="UP000245207">
    <property type="component" value="Unassembled WGS sequence"/>
</dbReference>
<comment type="caution">
    <text evidence="2">The sequence shown here is derived from an EMBL/GenBank/DDBJ whole genome shotgun (WGS) entry which is preliminary data.</text>
</comment>